<gene>
    <name evidence="1" type="ORF">IAC51_00425</name>
</gene>
<name>A0A940IE20_9BACT</name>
<organism evidence="1 2">
    <name type="scientific">Candidatus Aphodosoma intestinipullorum</name>
    <dbReference type="NCBI Taxonomy" id="2840674"/>
    <lineage>
        <taxon>Bacteria</taxon>
        <taxon>Pseudomonadati</taxon>
        <taxon>Bacteroidota</taxon>
        <taxon>Bacteroidia</taxon>
        <taxon>Bacteroidales</taxon>
        <taxon>Candidatus Aphodosoma</taxon>
    </lineage>
</organism>
<proteinExistence type="predicted"/>
<evidence type="ECO:0000313" key="2">
    <source>
        <dbReference type="Proteomes" id="UP000712007"/>
    </source>
</evidence>
<sequence length="50" mass="5382">MIIQLVVAMVAAGEPQCKVTKRRAHGQGADEDEGVRLLPVYAGVTGRSFR</sequence>
<comment type="caution">
    <text evidence="1">The sequence shown here is derived from an EMBL/GenBank/DDBJ whole genome shotgun (WGS) entry which is preliminary data.</text>
</comment>
<reference evidence="1" key="1">
    <citation type="submission" date="2020-10" db="EMBL/GenBank/DDBJ databases">
        <authorList>
            <person name="Gilroy R."/>
        </authorList>
    </citation>
    <scope>NUCLEOTIDE SEQUENCE</scope>
    <source>
        <strain evidence="1">3924</strain>
    </source>
</reference>
<evidence type="ECO:0000313" key="1">
    <source>
        <dbReference type="EMBL" id="MBO8439097.1"/>
    </source>
</evidence>
<dbReference type="AlphaFoldDB" id="A0A940IE20"/>
<accession>A0A940IE20</accession>
<dbReference type="EMBL" id="JADIMV010000008">
    <property type="protein sequence ID" value="MBO8439097.1"/>
    <property type="molecule type" value="Genomic_DNA"/>
</dbReference>
<dbReference type="Proteomes" id="UP000712007">
    <property type="component" value="Unassembled WGS sequence"/>
</dbReference>
<reference evidence="1" key="2">
    <citation type="journal article" date="2021" name="PeerJ">
        <title>Extensive microbial diversity within the chicken gut microbiome revealed by metagenomics and culture.</title>
        <authorList>
            <person name="Gilroy R."/>
            <person name="Ravi A."/>
            <person name="Getino M."/>
            <person name="Pursley I."/>
            <person name="Horton D.L."/>
            <person name="Alikhan N.F."/>
            <person name="Baker D."/>
            <person name="Gharbi K."/>
            <person name="Hall N."/>
            <person name="Watson M."/>
            <person name="Adriaenssens E.M."/>
            <person name="Foster-Nyarko E."/>
            <person name="Jarju S."/>
            <person name="Secka A."/>
            <person name="Antonio M."/>
            <person name="Oren A."/>
            <person name="Chaudhuri R.R."/>
            <person name="La Ragione R."/>
            <person name="Hildebrand F."/>
            <person name="Pallen M.J."/>
        </authorList>
    </citation>
    <scope>NUCLEOTIDE SEQUENCE</scope>
    <source>
        <strain evidence="1">3924</strain>
    </source>
</reference>
<protein>
    <submittedName>
        <fullName evidence="1">Uncharacterized protein</fullName>
    </submittedName>
</protein>